<dbReference type="InterPro" id="IPR051784">
    <property type="entry name" value="Nod_factor_ABC_transporter"/>
</dbReference>
<dbReference type="AlphaFoldDB" id="A0A8J3MNU6"/>
<proteinExistence type="predicted"/>
<dbReference type="GO" id="GO:0043190">
    <property type="term" value="C:ATP-binding cassette (ABC) transporter complex"/>
    <property type="evidence" value="ECO:0007669"/>
    <property type="project" value="InterPro"/>
</dbReference>
<protein>
    <recommendedName>
        <fullName evidence="6">ABC-2 type transporter transmembrane domain-containing protein</fullName>
    </recommendedName>
</protein>
<gene>
    <name evidence="7" type="ORF">KSX_13150</name>
</gene>
<reference evidence="7" key="1">
    <citation type="submission" date="2020-10" db="EMBL/GenBank/DDBJ databases">
        <title>Taxonomic study of unclassified bacteria belonging to the class Ktedonobacteria.</title>
        <authorList>
            <person name="Yabe S."/>
            <person name="Wang C.M."/>
            <person name="Zheng Y."/>
            <person name="Sakai Y."/>
            <person name="Cavaletti L."/>
            <person name="Monciardini P."/>
            <person name="Donadio S."/>
        </authorList>
    </citation>
    <scope>NUCLEOTIDE SEQUENCE</scope>
    <source>
        <strain evidence="7">SOSP1-1</strain>
    </source>
</reference>
<evidence type="ECO:0000256" key="4">
    <source>
        <dbReference type="ARBA" id="ARBA00023136"/>
    </source>
</evidence>
<dbReference type="GO" id="GO:0140359">
    <property type="term" value="F:ABC-type transporter activity"/>
    <property type="evidence" value="ECO:0007669"/>
    <property type="project" value="InterPro"/>
</dbReference>
<keyword evidence="2 5" id="KW-0812">Transmembrane</keyword>
<sequence>MSLSMLSLPFTVLYNETRKRFLIFWDYRFNVIVQLLTVMLIFVGVAFFFGRGSFNPQEMPELLIGYVVWFYARIVIIYTGADLVGEASAGTLEQMYMSPVPVEILLIGRMLAMLFTTTILVLFPTLILMGVLHIALPLRWESIPVILLTLLGFFGFTLILTGAGLVFKQVESLGDLAQNIMLFMTGALLPVSVFPSWLAFIAKTLPITQGIIVLREVLLTQTTLAEVWWNGDLTWLLFNSLAYCFIGWVIFKLCEQVARRQGTLGQY</sequence>
<dbReference type="PIRSF" id="PIRSF006648">
    <property type="entry name" value="DrrB"/>
    <property type="match status" value="1"/>
</dbReference>
<evidence type="ECO:0000256" key="5">
    <source>
        <dbReference type="SAM" id="Phobius"/>
    </source>
</evidence>
<dbReference type="PANTHER" id="PTHR43229">
    <property type="entry name" value="NODULATION PROTEIN J"/>
    <property type="match status" value="1"/>
</dbReference>
<evidence type="ECO:0000256" key="3">
    <source>
        <dbReference type="ARBA" id="ARBA00022989"/>
    </source>
</evidence>
<feature type="transmembrane region" description="Helical" evidence="5">
    <location>
        <begin position="179"/>
        <end position="200"/>
    </location>
</feature>
<dbReference type="Pfam" id="PF12698">
    <property type="entry name" value="ABC2_membrane_3"/>
    <property type="match status" value="1"/>
</dbReference>
<feature type="transmembrane region" description="Helical" evidence="5">
    <location>
        <begin position="142"/>
        <end position="167"/>
    </location>
</feature>
<comment type="subcellular location">
    <subcellularLocation>
        <location evidence="1">Membrane</location>
        <topology evidence="1">Multi-pass membrane protein</topology>
    </subcellularLocation>
</comment>
<dbReference type="RefSeq" id="WP_220192637.1">
    <property type="nucleotide sequence ID" value="NZ_BNJF01000001.1"/>
</dbReference>
<feature type="transmembrane region" description="Helical" evidence="5">
    <location>
        <begin position="27"/>
        <end position="50"/>
    </location>
</feature>
<evidence type="ECO:0000313" key="8">
    <source>
        <dbReference type="Proteomes" id="UP000612362"/>
    </source>
</evidence>
<dbReference type="InterPro" id="IPR013525">
    <property type="entry name" value="ABC2_TM"/>
</dbReference>
<feature type="transmembrane region" description="Helical" evidence="5">
    <location>
        <begin position="106"/>
        <end position="136"/>
    </location>
</feature>
<comment type="caution">
    <text evidence="7">The sequence shown here is derived from an EMBL/GenBank/DDBJ whole genome shotgun (WGS) entry which is preliminary data.</text>
</comment>
<dbReference type="PANTHER" id="PTHR43229:SF2">
    <property type="entry name" value="NODULATION PROTEIN J"/>
    <property type="match status" value="1"/>
</dbReference>
<feature type="transmembrane region" description="Helical" evidence="5">
    <location>
        <begin position="62"/>
        <end position="85"/>
    </location>
</feature>
<accession>A0A8J3MNU6</accession>
<keyword evidence="8" id="KW-1185">Reference proteome</keyword>
<keyword evidence="3 5" id="KW-1133">Transmembrane helix</keyword>
<feature type="domain" description="ABC-2 type transporter transmembrane" evidence="6">
    <location>
        <begin position="62"/>
        <end position="248"/>
    </location>
</feature>
<evidence type="ECO:0000256" key="1">
    <source>
        <dbReference type="ARBA" id="ARBA00004141"/>
    </source>
</evidence>
<keyword evidence="4 5" id="KW-0472">Membrane</keyword>
<evidence type="ECO:0000313" key="7">
    <source>
        <dbReference type="EMBL" id="GHO43152.1"/>
    </source>
</evidence>
<evidence type="ECO:0000259" key="6">
    <source>
        <dbReference type="Pfam" id="PF12698"/>
    </source>
</evidence>
<dbReference type="Proteomes" id="UP000612362">
    <property type="component" value="Unassembled WGS sequence"/>
</dbReference>
<dbReference type="EMBL" id="BNJF01000001">
    <property type="protein sequence ID" value="GHO43152.1"/>
    <property type="molecule type" value="Genomic_DNA"/>
</dbReference>
<evidence type="ECO:0000256" key="2">
    <source>
        <dbReference type="ARBA" id="ARBA00022692"/>
    </source>
</evidence>
<organism evidence="7 8">
    <name type="scientific">Ktedonospora formicarum</name>
    <dbReference type="NCBI Taxonomy" id="2778364"/>
    <lineage>
        <taxon>Bacteria</taxon>
        <taxon>Bacillati</taxon>
        <taxon>Chloroflexota</taxon>
        <taxon>Ktedonobacteria</taxon>
        <taxon>Ktedonobacterales</taxon>
        <taxon>Ktedonobacteraceae</taxon>
        <taxon>Ktedonospora</taxon>
    </lineage>
</organism>
<name>A0A8J3MNU6_9CHLR</name>
<dbReference type="InterPro" id="IPR000412">
    <property type="entry name" value="ABC_2_transport"/>
</dbReference>